<sequence length="72" mass="7737">MSPFHDRMPVILESRDWSAWLNTGSTSQPATSMAEIVKLMKPADASILSATPIGTAVNSIRNNSADLLLPVI</sequence>
<dbReference type="Pfam" id="PF02586">
    <property type="entry name" value="SRAP"/>
    <property type="match status" value="1"/>
</dbReference>
<dbReference type="GO" id="GO:0006508">
    <property type="term" value="P:proteolysis"/>
    <property type="evidence" value="ECO:0007669"/>
    <property type="project" value="UniProtKB-KW"/>
</dbReference>
<accession>A0A6J7LJQ3</accession>
<dbReference type="GO" id="GO:0016829">
    <property type="term" value="F:lyase activity"/>
    <property type="evidence" value="ECO:0007669"/>
    <property type="project" value="UniProtKB-KW"/>
</dbReference>
<dbReference type="InterPro" id="IPR003738">
    <property type="entry name" value="SRAP"/>
</dbReference>
<evidence type="ECO:0000313" key="8">
    <source>
        <dbReference type="EMBL" id="CAB4968501.1"/>
    </source>
</evidence>
<dbReference type="InterPro" id="IPR036590">
    <property type="entry name" value="SRAP-like"/>
</dbReference>
<name>A0A6J7LJQ3_9ZZZZ</name>
<evidence type="ECO:0000256" key="2">
    <source>
        <dbReference type="ARBA" id="ARBA00022670"/>
    </source>
</evidence>
<dbReference type="AlphaFoldDB" id="A0A6J7LJQ3"/>
<evidence type="ECO:0000256" key="7">
    <source>
        <dbReference type="ARBA" id="ARBA00023239"/>
    </source>
</evidence>
<proteinExistence type="inferred from homology"/>
<evidence type="ECO:0000256" key="5">
    <source>
        <dbReference type="ARBA" id="ARBA00023124"/>
    </source>
</evidence>
<gene>
    <name evidence="8" type="ORF">UFOPK3889_00336</name>
</gene>
<keyword evidence="4" id="KW-0378">Hydrolase</keyword>
<keyword evidence="3" id="KW-0227">DNA damage</keyword>
<dbReference type="PANTHER" id="PTHR13604:SF0">
    <property type="entry name" value="ABASIC SITE PROCESSING PROTEIN HMCES"/>
    <property type="match status" value="1"/>
</dbReference>
<organism evidence="8">
    <name type="scientific">freshwater metagenome</name>
    <dbReference type="NCBI Taxonomy" id="449393"/>
    <lineage>
        <taxon>unclassified sequences</taxon>
        <taxon>metagenomes</taxon>
        <taxon>ecological metagenomes</taxon>
    </lineage>
</organism>
<evidence type="ECO:0000256" key="1">
    <source>
        <dbReference type="ARBA" id="ARBA00008136"/>
    </source>
</evidence>
<keyword evidence="2" id="KW-0645">Protease</keyword>
<keyword evidence="7" id="KW-0456">Lyase</keyword>
<reference evidence="8" key="1">
    <citation type="submission" date="2020-05" db="EMBL/GenBank/DDBJ databases">
        <authorList>
            <person name="Chiriac C."/>
            <person name="Salcher M."/>
            <person name="Ghai R."/>
            <person name="Kavagutti S V."/>
        </authorList>
    </citation>
    <scope>NUCLEOTIDE SEQUENCE</scope>
</reference>
<dbReference type="EMBL" id="CAFBNZ010000041">
    <property type="protein sequence ID" value="CAB4968501.1"/>
    <property type="molecule type" value="Genomic_DNA"/>
</dbReference>
<keyword evidence="5" id="KW-0190">Covalent protein-DNA linkage</keyword>
<dbReference type="GO" id="GO:0003697">
    <property type="term" value="F:single-stranded DNA binding"/>
    <property type="evidence" value="ECO:0007669"/>
    <property type="project" value="InterPro"/>
</dbReference>
<evidence type="ECO:0000256" key="6">
    <source>
        <dbReference type="ARBA" id="ARBA00023125"/>
    </source>
</evidence>
<dbReference type="PANTHER" id="PTHR13604">
    <property type="entry name" value="DC12-RELATED"/>
    <property type="match status" value="1"/>
</dbReference>
<keyword evidence="6" id="KW-0238">DNA-binding</keyword>
<dbReference type="Gene3D" id="3.90.1680.10">
    <property type="entry name" value="SOS response associated peptidase-like"/>
    <property type="match status" value="1"/>
</dbReference>
<dbReference type="GO" id="GO:0008233">
    <property type="term" value="F:peptidase activity"/>
    <property type="evidence" value="ECO:0007669"/>
    <property type="project" value="UniProtKB-KW"/>
</dbReference>
<evidence type="ECO:0000256" key="4">
    <source>
        <dbReference type="ARBA" id="ARBA00022801"/>
    </source>
</evidence>
<evidence type="ECO:0000256" key="3">
    <source>
        <dbReference type="ARBA" id="ARBA00022763"/>
    </source>
</evidence>
<dbReference type="GO" id="GO:0106300">
    <property type="term" value="P:protein-DNA covalent cross-linking repair"/>
    <property type="evidence" value="ECO:0007669"/>
    <property type="project" value="InterPro"/>
</dbReference>
<protein>
    <submittedName>
        <fullName evidence="8">Unannotated protein</fullName>
    </submittedName>
</protein>
<dbReference type="SUPFAM" id="SSF143081">
    <property type="entry name" value="BB1717-like"/>
    <property type="match status" value="1"/>
</dbReference>
<comment type="similarity">
    <text evidence="1">Belongs to the SOS response-associated peptidase family.</text>
</comment>